<accession>A0ACB9D029</accession>
<sequence>MRKEDEDKTAFYTDHGTFCYQKMPFGLKNARATYQRLVDKVFKDQIGRNVEVYVDDMVIKSRTEQSLLQDIGLNGQITALGRFVAKSAEKALPLFNTLKGCVDKHNCKWTEEAETALAHLKEAMKELPTLACPVPGERLYIFLAASPEAISAVLTVERERQQRPVYFVSRALQGSELCYPKLEKLFLALIYAARRLRRYFQAHHVEVLTSQPIRQILLKPEKSGRLAKWAIELGEHDIEYKPRTSIKGQALADFLAEIPKEDEEARSKSITPDQKTHPETWTLYTEGPTSKEGSGAGLVLTSPEGEEITYSLRFNFQTSNNEAEYGELLAGMRLARENGEQHLLAHSDSLLVTNQINETYEMKDQRIKKYTEEVKRLATTMESFVVKQVPRSANRKADALSKLAFAAFDHLSKEVLVEVLKERSIDGQEIAPISMTATTWMTPLIDYLTQGLLPTDDTEARKIKVKAPQYAIRNDTLYRRGHLEPWLKCITGEEGKILPEEIHAGKAGAHEGARALTGKTLRAGVYWPQIHTDAKEVTKKCAACQTFSPLHHSSAAPLTSISSPWPFYQWGIDIVGPFLEAPGRVGI</sequence>
<evidence type="ECO:0000313" key="1">
    <source>
        <dbReference type="EMBL" id="KAI3739905.1"/>
    </source>
</evidence>
<reference evidence="1 2" key="2">
    <citation type="journal article" date="2022" name="Mol. Ecol. Resour.">
        <title>The genomes of chicory, endive, great burdock and yacon provide insights into Asteraceae paleo-polyploidization history and plant inulin production.</title>
        <authorList>
            <person name="Fan W."/>
            <person name="Wang S."/>
            <person name="Wang H."/>
            <person name="Wang A."/>
            <person name="Jiang F."/>
            <person name="Liu H."/>
            <person name="Zhao H."/>
            <person name="Xu D."/>
            <person name="Zhang Y."/>
        </authorList>
    </citation>
    <scope>NUCLEOTIDE SEQUENCE [LARGE SCALE GENOMIC DNA]</scope>
    <source>
        <strain evidence="2">cv. Punajuju</strain>
        <tissue evidence="1">Leaves</tissue>
    </source>
</reference>
<gene>
    <name evidence="1" type="ORF">L2E82_30317</name>
</gene>
<proteinExistence type="predicted"/>
<comment type="caution">
    <text evidence="1">The sequence shown here is derived from an EMBL/GenBank/DDBJ whole genome shotgun (WGS) entry which is preliminary data.</text>
</comment>
<keyword evidence="2" id="KW-1185">Reference proteome</keyword>
<reference evidence="2" key="1">
    <citation type="journal article" date="2022" name="Mol. Ecol. Resour.">
        <title>The genomes of chicory, endive, great burdock and yacon provide insights into Asteraceae palaeo-polyploidization history and plant inulin production.</title>
        <authorList>
            <person name="Fan W."/>
            <person name="Wang S."/>
            <person name="Wang H."/>
            <person name="Wang A."/>
            <person name="Jiang F."/>
            <person name="Liu H."/>
            <person name="Zhao H."/>
            <person name="Xu D."/>
            <person name="Zhang Y."/>
        </authorList>
    </citation>
    <scope>NUCLEOTIDE SEQUENCE [LARGE SCALE GENOMIC DNA]</scope>
    <source>
        <strain evidence="2">cv. Punajuju</strain>
    </source>
</reference>
<evidence type="ECO:0000313" key="2">
    <source>
        <dbReference type="Proteomes" id="UP001055811"/>
    </source>
</evidence>
<name>A0ACB9D029_CICIN</name>
<dbReference type="EMBL" id="CM042013">
    <property type="protein sequence ID" value="KAI3739905.1"/>
    <property type="molecule type" value="Genomic_DNA"/>
</dbReference>
<organism evidence="1 2">
    <name type="scientific">Cichorium intybus</name>
    <name type="common">Chicory</name>
    <dbReference type="NCBI Taxonomy" id="13427"/>
    <lineage>
        <taxon>Eukaryota</taxon>
        <taxon>Viridiplantae</taxon>
        <taxon>Streptophyta</taxon>
        <taxon>Embryophyta</taxon>
        <taxon>Tracheophyta</taxon>
        <taxon>Spermatophyta</taxon>
        <taxon>Magnoliopsida</taxon>
        <taxon>eudicotyledons</taxon>
        <taxon>Gunneridae</taxon>
        <taxon>Pentapetalae</taxon>
        <taxon>asterids</taxon>
        <taxon>campanulids</taxon>
        <taxon>Asterales</taxon>
        <taxon>Asteraceae</taxon>
        <taxon>Cichorioideae</taxon>
        <taxon>Cichorieae</taxon>
        <taxon>Cichoriinae</taxon>
        <taxon>Cichorium</taxon>
    </lineage>
</organism>
<dbReference type="Proteomes" id="UP001055811">
    <property type="component" value="Linkage Group LG05"/>
</dbReference>
<protein>
    <submittedName>
        <fullName evidence="1">Uncharacterized protein</fullName>
    </submittedName>
</protein>